<evidence type="ECO:0000256" key="2">
    <source>
        <dbReference type="ARBA" id="ARBA00023216"/>
    </source>
</evidence>
<name>A0A8H3EL04_9LECA</name>
<protein>
    <recommendedName>
        <fullName evidence="6">Annexin</fullName>
    </recommendedName>
</protein>
<evidence type="ECO:0000313" key="4">
    <source>
        <dbReference type="EMBL" id="CAF9909101.1"/>
    </source>
</evidence>
<dbReference type="OrthoDB" id="2134400at2759"/>
<feature type="compositionally biased region" description="Basic and acidic residues" evidence="3">
    <location>
        <begin position="185"/>
        <end position="195"/>
    </location>
</feature>
<dbReference type="GO" id="GO:0012506">
    <property type="term" value="C:vesicle membrane"/>
    <property type="evidence" value="ECO:0007669"/>
    <property type="project" value="TreeGrafter"/>
</dbReference>
<feature type="compositionally biased region" description="Polar residues" evidence="3">
    <location>
        <begin position="253"/>
        <end position="270"/>
    </location>
</feature>
<dbReference type="PANTHER" id="PTHR10502">
    <property type="entry name" value="ANNEXIN"/>
    <property type="match status" value="1"/>
</dbReference>
<dbReference type="Proteomes" id="UP000664521">
    <property type="component" value="Unassembled WGS sequence"/>
</dbReference>
<feature type="compositionally biased region" description="Basic and acidic residues" evidence="3">
    <location>
        <begin position="84"/>
        <end position="95"/>
    </location>
</feature>
<dbReference type="PROSITE" id="PS51897">
    <property type="entry name" value="ANNEXIN_2"/>
    <property type="match status" value="1"/>
</dbReference>
<accession>A0A8H3EL04</accession>
<evidence type="ECO:0008006" key="6">
    <source>
        <dbReference type="Google" id="ProtNLM"/>
    </source>
</evidence>
<reference evidence="4" key="1">
    <citation type="submission" date="2021-03" db="EMBL/GenBank/DDBJ databases">
        <authorList>
            <person name="Tagirdzhanova G."/>
        </authorList>
    </citation>
    <scope>NUCLEOTIDE SEQUENCE</scope>
</reference>
<feature type="region of interest" description="Disordered" evidence="3">
    <location>
        <begin position="1"/>
        <end position="318"/>
    </location>
</feature>
<feature type="compositionally biased region" description="Low complexity" evidence="3">
    <location>
        <begin position="282"/>
        <end position="293"/>
    </location>
</feature>
<proteinExistence type="predicted"/>
<feature type="region of interest" description="Disordered" evidence="3">
    <location>
        <begin position="409"/>
        <end position="444"/>
    </location>
</feature>
<gene>
    <name evidence="4" type="ORF">HETSPECPRED_008831</name>
</gene>
<comment type="caution">
    <text evidence="4">The sequence shown here is derived from an EMBL/GenBank/DDBJ whole genome shotgun (WGS) entry which is preliminary data.</text>
</comment>
<evidence type="ECO:0000313" key="5">
    <source>
        <dbReference type="Proteomes" id="UP000664521"/>
    </source>
</evidence>
<dbReference type="GO" id="GO:0005737">
    <property type="term" value="C:cytoplasm"/>
    <property type="evidence" value="ECO:0007669"/>
    <property type="project" value="TreeGrafter"/>
</dbReference>
<dbReference type="SUPFAM" id="SSF47874">
    <property type="entry name" value="Annexin"/>
    <property type="match status" value="1"/>
</dbReference>
<evidence type="ECO:0000256" key="1">
    <source>
        <dbReference type="ARBA" id="ARBA00022737"/>
    </source>
</evidence>
<dbReference type="GO" id="GO:0001786">
    <property type="term" value="F:phosphatidylserine binding"/>
    <property type="evidence" value="ECO:0007669"/>
    <property type="project" value="TreeGrafter"/>
</dbReference>
<feature type="region of interest" description="Disordered" evidence="3">
    <location>
        <begin position="381"/>
        <end position="400"/>
    </location>
</feature>
<dbReference type="PANTHER" id="PTHR10502:SF107">
    <property type="entry name" value="ANNEXIN ANXC4 (AFU_ORTHOLOGUE AFUA_3G07020)"/>
    <property type="match status" value="1"/>
</dbReference>
<dbReference type="GO" id="GO:0005886">
    <property type="term" value="C:plasma membrane"/>
    <property type="evidence" value="ECO:0007669"/>
    <property type="project" value="TreeGrafter"/>
</dbReference>
<dbReference type="GO" id="GO:0005634">
    <property type="term" value="C:nucleus"/>
    <property type="evidence" value="ECO:0007669"/>
    <property type="project" value="TreeGrafter"/>
</dbReference>
<evidence type="ECO:0000256" key="3">
    <source>
        <dbReference type="SAM" id="MobiDB-lite"/>
    </source>
</evidence>
<dbReference type="AlphaFoldDB" id="A0A8H3EL04"/>
<sequence length="773" mass="87671">MSLSVHDSRSRGRSKSPGRRDERSRSRDARPPSPVAKSKRSSKKYYSDEDSDSDSRSKKKHSKKYYDESDSDSEERSKKKSSKKYRDDDESGSDRRSRKKSSKKRYESASSDSDDRHRRKPTKKRVEDESESSSSEESGSDRNSSRRKASKPKHEEHRRRRSLSPDSHSKALTRKAEYVQSSKPQYERERREGRHASYASPADYEHARPTAYGRNLSYSSTEGSGHERSSHTVPGQYNWEHDERDHRVPSASGPEQSRHMSMSVSGSLNANVGPGHQPYYAQQPVQPGFVQPQYGYPSTAPRPENQRAHSGGYQYADPSQNIAYIPKNDGRKPSYTQSAQPQFIEAKPHNGAVHGHELGQKLHRLSISGGAAAGALTLAAPGQNHNHTHGALPPGSPLLEAYQGTYQSMSPMPSPLMLPSAQDDDLSDIEQLSPRDSSDDSRHRAAVKTRAKKRVSFYNPEPDALALAAALKHSKPDSAPIISVLPRLSNDHVLELRTEYKKHIKVNGKGINIAKHIKMKVPGNLGKIAYAVALGQWESEAHWANFWYQSNTSRRELLIESLMGRTNSEIVKIKDAFSDKRYNDSLEKCMQTELKKDKFRNAVLLALEEKRMLENEKLSVDLVRRDVQNLYRALTSKEGGETAMIDIIVVRSDNHLREVLRVFEASYKMNFAREMIKKSQNLVGETLAHILNGVLNRPVRDALLLHQALAETSKDRTELLVSRLVRFHWEPRHFEKVQLEYRRKYGSSLAHDIDEGTKGEFRDFCKEMLKGER</sequence>
<keyword evidence="2" id="KW-0041">Annexin</keyword>
<feature type="compositionally biased region" description="Basic and acidic residues" evidence="3">
    <location>
        <begin position="1"/>
        <end position="10"/>
    </location>
</feature>
<dbReference type="InterPro" id="IPR037104">
    <property type="entry name" value="Annexin_sf"/>
</dbReference>
<keyword evidence="5" id="KW-1185">Reference proteome</keyword>
<organism evidence="4 5">
    <name type="scientific">Heterodermia speciosa</name>
    <dbReference type="NCBI Taxonomy" id="116794"/>
    <lineage>
        <taxon>Eukaryota</taxon>
        <taxon>Fungi</taxon>
        <taxon>Dikarya</taxon>
        <taxon>Ascomycota</taxon>
        <taxon>Pezizomycotina</taxon>
        <taxon>Lecanoromycetes</taxon>
        <taxon>OSLEUM clade</taxon>
        <taxon>Lecanoromycetidae</taxon>
        <taxon>Caliciales</taxon>
        <taxon>Physciaceae</taxon>
        <taxon>Heterodermia</taxon>
    </lineage>
</organism>
<feature type="compositionally biased region" description="Basic residues" evidence="3">
    <location>
        <begin position="145"/>
        <end position="162"/>
    </location>
</feature>
<dbReference type="EMBL" id="CAJPDS010000007">
    <property type="protein sequence ID" value="CAF9909101.1"/>
    <property type="molecule type" value="Genomic_DNA"/>
</dbReference>
<feature type="compositionally biased region" description="Basic and acidic residues" evidence="3">
    <location>
        <begin position="18"/>
        <end position="30"/>
    </location>
</feature>
<feature type="compositionally biased region" description="Low complexity" evidence="3">
    <location>
        <begin position="409"/>
        <end position="420"/>
    </location>
</feature>
<dbReference type="InterPro" id="IPR018502">
    <property type="entry name" value="Annexin_repeat"/>
</dbReference>
<feature type="compositionally biased region" description="Basic and acidic residues" evidence="3">
    <location>
        <begin position="239"/>
        <end position="248"/>
    </location>
</feature>
<dbReference type="Gene3D" id="1.10.220.10">
    <property type="entry name" value="Annexin"/>
    <property type="match status" value="4"/>
</dbReference>
<dbReference type="GO" id="GO:0005544">
    <property type="term" value="F:calcium-dependent phospholipid binding"/>
    <property type="evidence" value="ECO:0007669"/>
    <property type="project" value="InterPro"/>
</dbReference>
<keyword evidence="1" id="KW-0677">Repeat</keyword>
<dbReference type="GO" id="GO:0005509">
    <property type="term" value="F:calcium ion binding"/>
    <property type="evidence" value="ECO:0007669"/>
    <property type="project" value="InterPro"/>
</dbReference>